<dbReference type="GO" id="GO:0043531">
    <property type="term" value="F:ADP binding"/>
    <property type="evidence" value="ECO:0007669"/>
    <property type="project" value="InterPro"/>
</dbReference>
<dbReference type="RefSeq" id="WP_221520055.1">
    <property type="nucleotide sequence ID" value="NZ_JACHMB010000001.1"/>
</dbReference>
<dbReference type="GO" id="GO:0003677">
    <property type="term" value="F:DNA binding"/>
    <property type="evidence" value="ECO:0007669"/>
    <property type="project" value="UniProtKB-KW"/>
</dbReference>
<dbReference type="SUPFAM" id="SSF52540">
    <property type="entry name" value="P-loop containing nucleoside triphosphate hydrolases"/>
    <property type="match status" value="1"/>
</dbReference>
<dbReference type="Pfam" id="PF01381">
    <property type="entry name" value="HTH_3"/>
    <property type="match status" value="1"/>
</dbReference>
<gene>
    <name evidence="2" type="ORF">HD596_011208</name>
</gene>
<evidence type="ECO:0000313" key="3">
    <source>
        <dbReference type="Proteomes" id="UP000579153"/>
    </source>
</evidence>
<name>A0A7W9LHY5_9ACTN</name>
<dbReference type="Proteomes" id="UP000579153">
    <property type="component" value="Unassembled WGS sequence"/>
</dbReference>
<sequence>MLIRTWREQALLTQDELAHRAGLNARTIRRLEAGEAHRPRGTSISTLAEALGLDAAEQARLVTAALRTSTRPARAGASGPPRATTVPCQLPTGTPHFVGRRKELSQLDGAAGGPAAAPRVLAVLGGAGIGKTALAVHWAHRVAGRFPDGQLYANLRGFEPGARPAHPAEAIRGFLNALGVPSRRIPAGTDARAALFRSTVNGRRLLIVLDNARAAGQVRPLLPGAGGCLVIVTSRDQLTGLVAAGAAPIVLDPLPTSDAVRLLARRLGPARVAASPEAAGRIAALCSGLPLALAVAAARASTHPGFSLDDLAAELHGAGNRLDALADEDPFADVRTVLSWSYRTLGAEAARAFRLLGLHPGHHIGVAAAADLCGLPVRRTRALLAELHRVHLIAEPTPGRYAQHDLVRAYAAELAETHESPAERHEAECRLFDHYVRTAASTGRFSHCG</sequence>
<dbReference type="InterPro" id="IPR027417">
    <property type="entry name" value="P-loop_NTPase"/>
</dbReference>
<evidence type="ECO:0000313" key="2">
    <source>
        <dbReference type="EMBL" id="MBB5784452.1"/>
    </source>
</evidence>
<reference evidence="2 3" key="1">
    <citation type="submission" date="2020-08" db="EMBL/GenBank/DDBJ databases">
        <title>Sequencing the genomes of 1000 actinobacteria strains.</title>
        <authorList>
            <person name="Klenk H.-P."/>
        </authorList>
    </citation>
    <scope>NUCLEOTIDE SEQUENCE [LARGE SCALE GENOMIC DNA]</scope>
    <source>
        <strain evidence="2 3">DSM 45507</strain>
    </source>
</reference>
<dbReference type="EMBL" id="JACHMB010000001">
    <property type="protein sequence ID" value="MBB5784452.1"/>
    <property type="molecule type" value="Genomic_DNA"/>
</dbReference>
<comment type="caution">
    <text evidence="2">The sequence shown here is derived from an EMBL/GenBank/DDBJ whole genome shotgun (WGS) entry which is preliminary data.</text>
</comment>
<dbReference type="PROSITE" id="PS50943">
    <property type="entry name" value="HTH_CROC1"/>
    <property type="match status" value="1"/>
</dbReference>
<keyword evidence="2" id="KW-0238">DNA-binding</keyword>
<proteinExistence type="predicted"/>
<dbReference type="SMART" id="SM00530">
    <property type="entry name" value="HTH_XRE"/>
    <property type="match status" value="1"/>
</dbReference>
<dbReference type="PANTHER" id="PTHR47691:SF3">
    <property type="entry name" value="HTH-TYPE TRANSCRIPTIONAL REGULATOR RV0890C-RELATED"/>
    <property type="match status" value="1"/>
</dbReference>
<dbReference type="PANTHER" id="PTHR47691">
    <property type="entry name" value="REGULATOR-RELATED"/>
    <property type="match status" value="1"/>
</dbReference>
<dbReference type="AlphaFoldDB" id="A0A7W9LHY5"/>
<dbReference type="Gene3D" id="1.10.260.40">
    <property type="entry name" value="lambda repressor-like DNA-binding domains"/>
    <property type="match status" value="1"/>
</dbReference>
<dbReference type="CDD" id="cd00093">
    <property type="entry name" value="HTH_XRE"/>
    <property type="match status" value="1"/>
</dbReference>
<dbReference type="InterPro" id="IPR010982">
    <property type="entry name" value="Lambda_DNA-bd_dom_sf"/>
</dbReference>
<organism evidence="2 3">
    <name type="scientific">Nonomuraea jabiensis</name>
    <dbReference type="NCBI Taxonomy" id="882448"/>
    <lineage>
        <taxon>Bacteria</taxon>
        <taxon>Bacillati</taxon>
        <taxon>Actinomycetota</taxon>
        <taxon>Actinomycetes</taxon>
        <taxon>Streptosporangiales</taxon>
        <taxon>Streptosporangiaceae</taxon>
        <taxon>Nonomuraea</taxon>
    </lineage>
</organism>
<dbReference type="PRINTS" id="PR00364">
    <property type="entry name" value="DISEASERSIST"/>
</dbReference>
<dbReference type="Gene3D" id="3.40.50.300">
    <property type="entry name" value="P-loop containing nucleotide triphosphate hydrolases"/>
    <property type="match status" value="1"/>
</dbReference>
<evidence type="ECO:0000259" key="1">
    <source>
        <dbReference type="PROSITE" id="PS50943"/>
    </source>
</evidence>
<dbReference type="InterPro" id="IPR001387">
    <property type="entry name" value="Cro/C1-type_HTH"/>
</dbReference>
<dbReference type="SUPFAM" id="SSF47413">
    <property type="entry name" value="lambda repressor-like DNA-binding domains"/>
    <property type="match status" value="1"/>
</dbReference>
<feature type="domain" description="HTH cro/C1-type" evidence="1">
    <location>
        <begin position="3"/>
        <end position="58"/>
    </location>
</feature>
<keyword evidence="3" id="KW-1185">Reference proteome</keyword>
<accession>A0A7W9LHY5</accession>
<protein>
    <submittedName>
        <fullName evidence="2">DNA-binding XRE family transcriptional regulator</fullName>
    </submittedName>
</protein>